<gene>
    <name evidence="1" type="ORF">AN484_18395</name>
</gene>
<reference evidence="1 2" key="1">
    <citation type="submission" date="2015-09" db="EMBL/GenBank/DDBJ databases">
        <title>Aphanizomenon flos-aquae WA102.</title>
        <authorList>
            <person name="Driscoll C."/>
        </authorList>
    </citation>
    <scope>NUCLEOTIDE SEQUENCE [LARGE SCALE GENOMIC DNA]</scope>
    <source>
        <strain evidence="1">WA102</strain>
    </source>
</reference>
<dbReference type="Proteomes" id="UP000092093">
    <property type="component" value="Unassembled WGS sequence"/>
</dbReference>
<evidence type="ECO:0000313" key="1">
    <source>
        <dbReference type="EMBL" id="OBQ42321.1"/>
    </source>
</evidence>
<proteinExistence type="predicted"/>
<name>A0A1B7WYX9_APHFL</name>
<dbReference type="AlphaFoldDB" id="A0A1B7WYX9"/>
<organism evidence="1 2">
    <name type="scientific">Aphanizomenon flos-aquae WA102</name>
    <dbReference type="NCBI Taxonomy" id="1710896"/>
    <lineage>
        <taxon>Bacteria</taxon>
        <taxon>Bacillati</taxon>
        <taxon>Cyanobacteriota</taxon>
        <taxon>Cyanophyceae</taxon>
        <taxon>Nostocales</taxon>
        <taxon>Aphanizomenonaceae</taxon>
        <taxon>Aphanizomenon</taxon>
    </lineage>
</organism>
<evidence type="ECO:0000313" key="2">
    <source>
        <dbReference type="Proteomes" id="UP000092093"/>
    </source>
</evidence>
<comment type="caution">
    <text evidence="1">The sequence shown here is derived from an EMBL/GenBank/DDBJ whole genome shotgun (WGS) entry which is preliminary data.</text>
</comment>
<dbReference type="EMBL" id="LJOW01000111">
    <property type="protein sequence ID" value="OBQ42321.1"/>
    <property type="molecule type" value="Genomic_DNA"/>
</dbReference>
<accession>A0A1B7WYX9</accession>
<protein>
    <submittedName>
        <fullName evidence="1">Uncharacterized protein</fullName>
    </submittedName>
</protein>
<sequence>MPASTRIKAQNILFKFGATEYACDANLVQLTLDDAPGDVQTFCEVRVGGQWSLQLDGIVSGDAASLYRVLWDNFGSTAQFTIAPNGNASPSSSQPHYKGTVTFDQIPPLALVSNETAVFSVTLTVVNTPHTPASDIFYGVEVDATA</sequence>